<proteinExistence type="predicted"/>
<dbReference type="RefSeq" id="WP_138852936.1">
    <property type="nucleotide sequence ID" value="NZ_CP040710.1"/>
</dbReference>
<dbReference type="KEGG" id="asag:FGM00_10915"/>
<feature type="transmembrane region" description="Helical" evidence="1">
    <location>
        <begin position="101"/>
        <end position="118"/>
    </location>
</feature>
<protein>
    <submittedName>
        <fullName evidence="2">Uncharacterized protein</fullName>
    </submittedName>
</protein>
<keyword evidence="1" id="KW-0472">Membrane</keyword>
<keyword evidence="1" id="KW-0812">Transmembrane</keyword>
<dbReference type="AlphaFoldDB" id="A0A5B7SUM4"/>
<gene>
    <name evidence="2" type="ORF">FGM00_10915</name>
</gene>
<feature type="transmembrane region" description="Helical" evidence="1">
    <location>
        <begin position="5"/>
        <end position="23"/>
    </location>
</feature>
<keyword evidence="3" id="KW-1185">Reference proteome</keyword>
<evidence type="ECO:0000256" key="1">
    <source>
        <dbReference type="SAM" id="Phobius"/>
    </source>
</evidence>
<evidence type="ECO:0000313" key="3">
    <source>
        <dbReference type="Proteomes" id="UP000310017"/>
    </source>
</evidence>
<feature type="transmembrane region" description="Helical" evidence="1">
    <location>
        <begin position="124"/>
        <end position="148"/>
    </location>
</feature>
<name>A0A5B7SUM4_9FLAO</name>
<organism evidence="2 3">
    <name type="scientific">Aggregatimonas sangjinii</name>
    <dbReference type="NCBI Taxonomy" id="2583587"/>
    <lineage>
        <taxon>Bacteria</taxon>
        <taxon>Pseudomonadati</taxon>
        <taxon>Bacteroidota</taxon>
        <taxon>Flavobacteriia</taxon>
        <taxon>Flavobacteriales</taxon>
        <taxon>Flavobacteriaceae</taxon>
        <taxon>Aggregatimonas</taxon>
    </lineage>
</organism>
<reference evidence="2 3" key="1">
    <citation type="submission" date="2019-05" db="EMBL/GenBank/DDBJ databases">
        <title>Genome sequencing of F202Z8.</title>
        <authorList>
            <person name="Kwon Y.M."/>
        </authorList>
    </citation>
    <scope>NUCLEOTIDE SEQUENCE [LARGE SCALE GENOMIC DNA]</scope>
    <source>
        <strain evidence="2 3">F202Z8</strain>
    </source>
</reference>
<feature type="transmembrane region" description="Helical" evidence="1">
    <location>
        <begin position="43"/>
        <end position="64"/>
    </location>
</feature>
<dbReference type="EMBL" id="CP040710">
    <property type="protein sequence ID" value="QCX00591.1"/>
    <property type="molecule type" value="Genomic_DNA"/>
</dbReference>
<evidence type="ECO:0000313" key="2">
    <source>
        <dbReference type="EMBL" id="QCX00591.1"/>
    </source>
</evidence>
<keyword evidence="1" id="KW-1133">Transmembrane helix</keyword>
<dbReference type="Proteomes" id="UP000310017">
    <property type="component" value="Chromosome"/>
</dbReference>
<dbReference type="OrthoDB" id="1367203at2"/>
<sequence length="158" mass="17500">MKKPILCDILFSGFVAIALYVSLCEFQFKVPELAFLQNLYSDLANIAFTSAGFILTILTVLVTFKANSKKKVLIKDYDSALSLFFNTSLYPTTTVILKNSIKVLLGVALSSFLIKAFSQNFSEAILFASLVIPVLLITMALFRCVLLLGKILDLQNKD</sequence>
<accession>A0A5B7SUM4</accession>